<gene>
    <name evidence="1" type="ORF">L0664_02695</name>
</gene>
<sequence length="116" mass="11911">MKMNDDDKILDAGFAQMRAQDVVPSEGLLDRIMMDADSVLAANIAPPVRTKQGLGAMVLDVIGGWPSFGGLAAATVAGLWIGVAPPAALADISAGYLGSTVEVPLFDTEILLGLDG</sequence>
<dbReference type="Proteomes" id="UP001200557">
    <property type="component" value="Unassembled WGS sequence"/>
</dbReference>
<evidence type="ECO:0000313" key="1">
    <source>
        <dbReference type="EMBL" id="MCF2869965.1"/>
    </source>
</evidence>
<name>A0ABS9CRV3_9RHOB</name>
<dbReference type="EMBL" id="JAKGAQ010000001">
    <property type="protein sequence ID" value="MCF2869965.1"/>
    <property type="molecule type" value="Genomic_DNA"/>
</dbReference>
<evidence type="ECO:0000313" key="2">
    <source>
        <dbReference type="Proteomes" id="UP001200557"/>
    </source>
</evidence>
<evidence type="ECO:0008006" key="3">
    <source>
        <dbReference type="Google" id="ProtNLM"/>
    </source>
</evidence>
<accession>A0ABS9CRV3</accession>
<dbReference type="RefSeq" id="WP_235224086.1">
    <property type="nucleotide sequence ID" value="NZ_JAKGAQ010000001.1"/>
</dbReference>
<proteinExistence type="predicted"/>
<comment type="caution">
    <text evidence="1">The sequence shown here is derived from an EMBL/GenBank/DDBJ whole genome shotgun (WGS) entry which is preliminary data.</text>
</comment>
<keyword evidence="2" id="KW-1185">Reference proteome</keyword>
<protein>
    <recommendedName>
        <fullName evidence="3">Dihydroorotate dehydrogenase</fullName>
    </recommendedName>
</protein>
<reference evidence="1 2" key="1">
    <citation type="submission" date="2022-01" db="EMBL/GenBank/DDBJ databases">
        <title>Octadecabacter sp. nov., isolated from a marine alga.</title>
        <authorList>
            <person name="Jin M.S."/>
            <person name="Kim H.M."/>
            <person name="Han D.M."/>
            <person name="Jung J.J."/>
            <person name="Jeon C.O."/>
        </authorList>
    </citation>
    <scope>NUCLEOTIDE SEQUENCE [LARGE SCALE GENOMIC DNA]</scope>
    <source>
        <strain evidence="1 2">G9-8</strain>
    </source>
</reference>
<organism evidence="1 2">
    <name type="scientific">Octadecabacter dasysiphoniae</name>
    <dbReference type="NCBI Taxonomy" id="2909341"/>
    <lineage>
        <taxon>Bacteria</taxon>
        <taxon>Pseudomonadati</taxon>
        <taxon>Pseudomonadota</taxon>
        <taxon>Alphaproteobacteria</taxon>
        <taxon>Rhodobacterales</taxon>
        <taxon>Roseobacteraceae</taxon>
        <taxon>Octadecabacter</taxon>
    </lineage>
</organism>